<dbReference type="Gene3D" id="2.60.40.770">
    <property type="match status" value="1"/>
</dbReference>
<reference evidence="10" key="1">
    <citation type="journal article" date="2020" name="Fungal Divers.">
        <title>Resolving the Mortierellaceae phylogeny through synthesis of multi-gene phylogenetics and phylogenomics.</title>
        <authorList>
            <person name="Vandepol N."/>
            <person name="Liber J."/>
            <person name="Desiro A."/>
            <person name="Na H."/>
            <person name="Kennedy M."/>
            <person name="Barry K."/>
            <person name="Grigoriev I.V."/>
            <person name="Miller A.N."/>
            <person name="O'Donnell K."/>
            <person name="Stajich J.E."/>
            <person name="Bonito G."/>
        </authorList>
    </citation>
    <scope>NUCLEOTIDE SEQUENCE</scope>
    <source>
        <strain evidence="10">NRRL 2769</strain>
    </source>
</reference>
<evidence type="ECO:0000256" key="1">
    <source>
        <dbReference type="ARBA" id="ARBA00002053"/>
    </source>
</evidence>
<accession>A0A9P6MCR4</accession>
<keyword evidence="5" id="KW-0813">Transport</keyword>
<dbReference type="PANTHER" id="PTHR11306:SF0">
    <property type="entry name" value="PHOSPHATIDYLGLYCEROL_PHOSPHATIDYLINOSITOL TRANSFER PROTEIN"/>
    <property type="match status" value="1"/>
</dbReference>
<comment type="subunit">
    <text evidence="3">Monomer.</text>
</comment>
<evidence type="ECO:0000313" key="10">
    <source>
        <dbReference type="EMBL" id="KAF9992305.1"/>
    </source>
</evidence>
<dbReference type="InterPro" id="IPR039670">
    <property type="entry name" value="NPC2-like"/>
</dbReference>
<keyword evidence="7" id="KW-0445">Lipid transport</keyword>
<evidence type="ECO:0000256" key="4">
    <source>
        <dbReference type="ARBA" id="ARBA00016056"/>
    </source>
</evidence>
<feature type="domain" description="MD-2-related lipid-recognition" evidence="9">
    <location>
        <begin position="24"/>
        <end position="139"/>
    </location>
</feature>
<keyword evidence="11" id="KW-1185">Reference proteome</keyword>
<evidence type="ECO:0000256" key="2">
    <source>
        <dbReference type="ARBA" id="ARBA00006370"/>
    </source>
</evidence>
<dbReference type="OrthoDB" id="6409159at2759"/>
<protein>
    <recommendedName>
        <fullName evidence="4">Phosphatidylglycerol/phosphatidylinositol transfer protein</fullName>
    </recommendedName>
</protein>
<comment type="function">
    <text evidence="1">Catalyzes the intermembrane transfer of phosphatidylglycerol and phosphatidylinositol.</text>
</comment>
<dbReference type="EMBL" id="JAAAID010004720">
    <property type="protein sequence ID" value="KAF9992305.1"/>
    <property type="molecule type" value="Genomic_DNA"/>
</dbReference>
<evidence type="ECO:0000256" key="3">
    <source>
        <dbReference type="ARBA" id="ARBA00011245"/>
    </source>
</evidence>
<dbReference type="AlphaFoldDB" id="A0A9P6MCR4"/>
<evidence type="ECO:0000313" key="11">
    <source>
        <dbReference type="Proteomes" id="UP000703661"/>
    </source>
</evidence>
<dbReference type="GO" id="GO:0015918">
    <property type="term" value="P:sterol transport"/>
    <property type="evidence" value="ECO:0007669"/>
    <property type="project" value="InterPro"/>
</dbReference>
<dbReference type="Pfam" id="PF02221">
    <property type="entry name" value="E1_DerP2_DerF2"/>
    <property type="match status" value="1"/>
</dbReference>
<dbReference type="PANTHER" id="PTHR11306">
    <property type="entry name" value="NIEMANN PICK TYPE C2 PROTEIN NPC2-RELATED"/>
    <property type="match status" value="1"/>
</dbReference>
<dbReference type="GO" id="GO:0032934">
    <property type="term" value="F:sterol binding"/>
    <property type="evidence" value="ECO:0007669"/>
    <property type="project" value="InterPro"/>
</dbReference>
<feature type="signal peptide" evidence="8">
    <location>
        <begin position="1"/>
        <end position="18"/>
    </location>
</feature>
<proteinExistence type="inferred from homology"/>
<evidence type="ECO:0000256" key="5">
    <source>
        <dbReference type="ARBA" id="ARBA00022448"/>
    </source>
</evidence>
<dbReference type="Proteomes" id="UP000703661">
    <property type="component" value="Unassembled WGS sequence"/>
</dbReference>
<comment type="similarity">
    <text evidence="2">Belongs to the NPC2 family.</text>
</comment>
<evidence type="ECO:0000256" key="6">
    <source>
        <dbReference type="ARBA" id="ARBA00022729"/>
    </source>
</evidence>
<organism evidence="10 11">
    <name type="scientific">Entomortierella chlamydospora</name>
    <dbReference type="NCBI Taxonomy" id="101097"/>
    <lineage>
        <taxon>Eukaryota</taxon>
        <taxon>Fungi</taxon>
        <taxon>Fungi incertae sedis</taxon>
        <taxon>Mucoromycota</taxon>
        <taxon>Mortierellomycotina</taxon>
        <taxon>Mortierellomycetes</taxon>
        <taxon>Mortierellales</taxon>
        <taxon>Mortierellaceae</taxon>
        <taxon>Entomortierella</taxon>
    </lineage>
</organism>
<feature type="chain" id="PRO_5040403028" description="Phosphatidylglycerol/phosphatidylinositol transfer protein" evidence="8">
    <location>
        <begin position="19"/>
        <end position="144"/>
    </location>
</feature>
<sequence length="144" mass="14603">MKFFAAAIALAVAAVANAGSYVSFTDCASGSDLTLNTLYLDPYPICVGQDVCATITGTLSADVTAPSTMSIIGTYFGSTVYTQSLDVCTLVSCPVPQSTTSMTFCFPVLSSAPAGIPVVLTITATNGNGNTLFCGSFTTTGSNC</sequence>
<gene>
    <name evidence="10" type="ORF">BGZ80_008620</name>
</gene>
<dbReference type="InterPro" id="IPR014756">
    <property type="entry name" value="Ig_E-set"/>
</dbReference>
<name>A0A9P6MCR4_9FUNG</name>
<dbReference type="InterPro" id="IPR003172">
    <property type="entry name" value="ML_dom"/>
</dbReference>
<evidence type="ECO:0000256" key="7">
    <source>
        <dbReference type="ARBA" id="ARBA00023055"/>
    </source>
</evidence>
<dbReference type="SUPFAM" id="SSF81296">
    <property type="entry name" value="E set domains"/>
    <property type="match status" value="1"/>
</dbReference>
<keyword evidence="6 8" id="KW-0732">Signal</keyword>
<dbReference type="SMART" id="SM00737">
    <property type="entry name" value="ML"/>
    <property type="match status" value="1"/>
</dbReference>
<comment type="caution">
    <text evidence="10">The sequence shown here is derived from an EMBL/GenBank/DDBJ whole genome shotgun (WGS) entry which is preliminary data.</text>
</comment>
<evidence type="ECO:0000259" key="9">
    <source>
        <dbReference type="SMART" id="SM00737"/>
    </source>
</evidence>
<evidence type="ECO:0000256" key="8">
    <source>
        <dbReference type="SAM" id="SignalP"/>
    </source>
</evidence>